<name>A0A3A1UTT5_9BACL</name>
<sequence>MTQLGQLAKVLRSKNSGPFELTLDVLFDSEDRYRMVKDSGLITKKTVSELYGITEEQIHHLVFFDQALGFKITFARDISSGTVGDRDVYGAQQHAPLMVLDVGPMKEE</sequence>
<evidence type="ECO:0000259" key="1">
    <source>
        <dbReference type="Pfam" id="PF14330"/>
    </source>
</evidence>
<dbReference type="RefSeq" id="WP_119600959.1">
    <property type="nucleotide sequence ID" value="NZ_QXQA01000011.1"/>
</dbReference>
<dbReference type="InterPro" id="IPR025496">
    <property type="entry name" value="DUF4387"/>
</dbReference>
<feature type="domain" description="DUF4387" evidence="1">
    <location>
        <begin position="4"/>
        <end position="99"/>
    </location>
</feature>
<comment type="caution">
    <text evidence="2">The sequence shown here is derived from an EMBL/GenBank/DDBJ whole genome shotgun (WGS) entry which is preliminary data.</text>
</comment>
<evidence type="ECO:0000313" key="2">
    <source>
        <dbReference type="EMBL" id="RIX51226.1"/>
    </source>
</evidence>
<proteinExistence type="predicted"/>
<dbReference type="Proteomes" id="UP000266482">
    <property type="component" value="Unassembled WGS sequence"/>
</dbReference>
<dbReference type="Pfam" id="PF14330">
    <property type="entry name" value="DUF4387"/>
    <property type="match status" value="1"/>
</dbReference>
<keyword evidence="3" id="KW-1185">Reference proteome</keyword>
<accession>A0A3A1UTT5</accession>
<gene>
    <name evidence="2" type="ORF">D3P08_17290</name>
</gene>
<reference evidence="2 3" key="1">
    <citation type="submission" date="2018-09" db="EMBL/GenBank/DDBJ databases">
        <title>Paenibacillus aracenensis nov. sp. isolated from a cave in southern Spain.</title>
        <authorList>
            <person name="Jurado V."/>
            <person name="Gutierrez-Patricio S."/>
            <person name="Gonzalez-Pimentel J.L."/>
            <person name="Miller A.Z."/>
            <person name="Laiz L."/>
            <person name="Saiz-Jimenez C."/>
        </authorList>
    </citation>
    <scope>NUCLEOTIDE SEQUENCE [LARGE SCALE GENOMIC DNA]</scope>
    <source>
        <strain evidence="2 3">DSM 22867</strain>
    </source>
</reference>
<dbReference type="OrthoDB" id="9796125at2"/>
<dbReference type="AlphaFoldDB" id="A0A3A1UTT5"/>
<organism evidence="2 3">
    <name type="scientific">Paenibacillus nanensis</name>
    <dbReference type="NCBI Taxonomy" id="393251"/>
    <lineage>
        <taxon>Bacteria</taxon>
        <taxon>Bacillati</taxon>
        <taxon>Bacillota</taxon>
        <taxon>Bacilli</taxon>
        <taxon>Bacillales</taxon>
        <taxon>Paenibacillaceae</taxon>
        <taxon>Paenibacillus</taxon>
    </lineage>
</organism>
<evidence type="ECO:0000313" key="3">
    <source>
        <dbReference type="Proteomes" id="UP000266482"/>
    </source>
</evidence>
<protein>
    <submittedName>
        <fullName evidence="2">DUF4387 domain-containing protein</fullName>
    </submittedName>
</protein>
<dbReference type="EMBL" id="QXQA01000011">
    <property type="protein sequence ID" value="RIX51226.1"/>
    <property type="molecule type" value="Genomic_DNA"/>
</dbReference>